<feature type="transmembrane region" description="Helical" evidence="5">
    <location>
        <begin position="174"/>
        <end position="194"/>
    </location>
</feature>
<dbReference type="InterPro" id="IPR035919">
    <property type="entry name" value="EAL_sf"/>
</dbReference>
<comment type="cofactor">
    <cofactor evidence="1">
        <name>Mg(2+)</name>
        <dbReference type="ChEBI" id="CHEBI:18420"/>
    </cofactor>
</comment>
<evidence type="ECO:0000256" key="2">
    <source>
        <dbReference type="ARBA" id="ARBA00012282"/>
    </source>
</evidence>
<feature type="transmembrane region" description="Helical" evidence="5">
    <location>
        <begin position="6"/>
        <end position="28"/>
    </location>
</feature>
<keyword evidence="5" id="KW-0812">Transmembrane</keyword>
<feature type="transmembrane region" description="Helical" evidence="5">
    <location>
        <begin position="108"/>
        <end position="128"/>
    </location>
</feature>
<dbReference type="Gene3D" id="3.20.20.450">
    <property type="entry name" value="EAL domain"/>
    <property type="match status" value="1"/>
</dbReference>
<dbReference type="Gene3D" id="3.30.70.270">
    <property type="match status" value="1"/>
</dbReference>
<evidence type="ECO:0000256" key="3">
    <source>
        <dbReference type="ARBA" id="ARBA00022636"/>
    </source>
</evidence>
<dbReference type="NCBIfam" id="TIGR00254">
    <property type="entry name" value="GGDEF"/>
    <property type="match status" value="1"/>
</dbReference>
<dbReference type="SUPFAM" id="SSF55073">
    <property type="entry name" value="Nucleotide cyclase"/>
    <property type="match status" value="1"/>
</dbReference>
<dbReference type="InterPro" id="IPR052155">
    <property type="entry name" value="Biofilm_reg_signaling"/>
</dbReference>
<dbReference type="Pfam" id="PF00990">
    <property type="entry name" value="GGDEF"/>
    <property type="match status" value="1"/>
</dbReference>
<name>A0A919KGG7_9XANT</name>
<feature type="transmembrane region" description="Helical" evidence="5">
    <location>
        <begin position="40"/>
        <end position="65"/>
    </location>
</feature>
<dbReference type="InterPro" id="IPR000160">
    <property type="entry name" value="GGDEF_dom"/>
</dbReference>
<dbReference type="PROSITE" id="PS50883">
    <property type="entry name" value="EAL"/>
    <property type="match status" value="1"/>
</dbReference>
<feature type="transmembrane region" description="Helical" evidence="5">
    <location>
        <begin position="140"/>
        <end position="162"/>
    </location>
</feature>
<keyword evidence="5" id="KW-0472">Membrane</keyword>
<dbReference type="CDD" id="cd01948">
    <property type="entry name" value="EAL"/>
    <property type="match status" value="1"/>
</dbReference>
<dbReference type="PROSITE" id="PS50924">
    <property type="entry name" value="MHYT"/>
    <property type="match status" value="1"/>
</dbReference>
<dbReference type="SMART" id="SM00267">
    <property type="entry name" value="GGDEF"/>
    <property type="match status" value="1"/>
</dbReference>
<dbReference type="GO" id="GO:0016020">
    <property type="term" value="C:membrane"/>
    <property type="evidence" value="ECO:0007669"/>
    <property type="project" value="UniProtKB-UniRule"/>
</dbReference>
<feature type="transmembrane region" description="Helical" evidence="5">
    <location>
        <begin position="77"/>
        <end position="96"/>
    </location>
</feature>
<proteinExistence type="predicted"/>
<dbReference type="FunFam" id="3.20.20.450:FF:000001">
    <property type="entry name" value="Cyclic di-GMP phosphodiesterase yahA"/>
    <property type="match status" value="1"/>
</dbReference>
<dbReference type="CDD" id="cd01949">
    <property type="entry name" value="GGDEF"/>
    <property type="match status" value="1"/>
</dbReference>
<dbReference type="InterPro" id="IPR005330">
    <property type="entry name" value="MHYT_dom"/>
</dbReference>
<dbReference type="GO" id="GO:0071111">
    <property type="term" value="F:cyclic-guanylate-specific phosphodiesterase activity"/>
    <property type="evidence" value="ECO:0007669"/>
    <property type="project" value="UniProtKB-EC"/>
</dbReference>
<dbReference type="InterPro" id="IPR001633">
    <property type="entry name" value="EAL_dom"/>
</dbReference>
<evidence type="ECO:0000259" key="8">
    <source>
        <dbReference type="PROSITE" id="PS50924"/>
    </source>
</evidence>
<dbReference type="InterPro" id="IPR029787">
    <property type="entry name" value="Nucleotide_cyclase"/>
</dbReference>
<organism evidence="9 10">
    <name type="scientific">Xanthomonas boreopolis</name>
    <dbReference type="NCBI Taxonomy" id="86183"/>
    <lineage>
        <taxon>Bacteria</taxon>
        <taxon>Pseudomonadati</taxon>
        <taxon>Pseudomonadota</taxon>
        <taxon>Gammaproteobacteria</taxon>
        <taxon>Lysobacterales</taxon>
        <taxon>Lysobacteraceae</taxon>
        <taxon>Xanthomonas</taxon>
    </lineage>
</organism>
<dbReference type="EMBL" id="BNBA01000001">
    <property type="protein sequence ID" value="GHH46264.1"/>
    <property type="molecule type" value="Genomic_DNA"/>
</dbReference>
<dbReference type="Pfam" id="PF03707">
    <property type="entry name" value="MHYT"/>
    <property type="match status" value="4"/>
</dbReference>
<evidence type="ECO:0000313" key="9">
    <source>
        <dbReference type="EMBL" id="GHH46264.1"/>
    </source>
</evidence>
<accession>A0A919KGG7</accession>
<reference evidence="9" key="2">
    <citation type="submission" date="2020-09" db="EMBL/GenBank/DDBJ databases">
        <authorList>
            <person name="Sun Q."/>
            <person name="Ohkuma M."/>
        </authorList>
    </citation>
    <scope>NUCLEOTIDE SEQUENCE</scope>
    <source>
        <strain evidence="9">JCM 13306</strain>
    </source>
</reference>
<dbReference type="Pfam" id="PF00563">
    <property type="entry name" value="EAL"/>
    <property type="match status" value="1"/>
</dbReference>
<dbReference type="PANTHER" id="PTHR44757">
    <property type="entry name" value="DIGUANYLATE CYCLASE DGCP"/>
    <property type="match status" value="1"/>
</dbReference>
<dbReference type="SUPFAM" id="SSF141868">
    <property type="entry name" value="EAL domain-like"/>
    <property type="match status" value="1"/>
</dbReference>
<dbReference type="GO" id="GO:0071732">
    <property type="term" value="P:cellular response to nitric oxide"/>
    <property type="evidence" value="ECO:0007669"/>
    <property type="project" value="UniProtKB-ARBA"/>
</dbReference>
<dbReference type="PROSITE" id="PS50887">
    <property type="entry name" value="GGDEF"/>
    <property type="match status" value="1"/>
</dbReference>
<feature type="domain" description="MHYT" evidence="8">
    <location>
        <begin position="5"/>
        <end position="197"/>
    </location>
</feature>
<dbReference type="EC" id="3.1.4.52" evidence="2"/>
<evidence type="ECO:0000256" key="5">
    <source>
        <dbReference type="PROSITE-ProRule" id="PRU00244"/>
    </source>
</evidence>
<dbReference type="FunFam" id="3.30.70.270:FF:000001">
    <property type="entry name" value="Diguanylate cyclase domain protein"/>
    <property type="match status" value="1"/>
</dbReference>
<evidence type="ECO:0000313" key="10">
    <source>
        <dbReference type="Proteomes" id="UP000623958"/>
    </source>
</evidence>
<feature type="domain" description="GGDEF" evidence="7">
    <location>
        <begin position="292"/>
        <end position="424"/>
    </location>
</feature>
<evidence type="ECO:0000256" key="1">
    <source>
        <dbReference type="ARBA" id="ARBA00001946"/>
    </source>
</evidence>
<evidence type="ECO:0000259" key="7">
    <source>
        <dbReference type="PROSITE" id="PS50887"/>
    </source>
</evidence>
<feature type="domain" description="EAL" evidence="6">
    <location>
        <begin position="433"/>
        <end position="685"/>
    </location>
</feature>
<dbReference type="RefSeq" id="WP_434028312.1">
    <property type="nucleotide sequence ID" value="NZ_BNBA01000001.1"/>
</dbReference>
<evidence type="ECO:0000256" key="4">
    <source>
        <dbReference type="ARBA" id="ARBA00051114"/>
    </source>
</evidence>
<reference evidence="9" key="1">
    <citation type="journal article" date="2014" name="Int. J. Syst. Evol. Microbiol.">
        <title>Complete genome sequence of Corynebacterium casei LMG S-19264T (=DSM 44701T), isolated from a smear-ripened cheese.</title>
        <authorList>
            <consortium name="US DOE Joint Genome Institute (JGI-PGF)"/>
            <person name="Walter F."/>
            <person name="Albersmeier A."/>
            <person name="Kalinowski J."/>
            <person name="Ruckert C."/>
        </authorList>
    </citation>
    <scope>NUCLEOTIDE SEQUENCE</scope>
    <source>
        <strain evidence="9">JCM 13306</strain>
    </source>
</reference>
<protein>
    <recommendedName>
        <fullName evidence="2">cyclic-guanylate-specific phosphodiesterase</fullName>
        <ecNumber evidence="2">3.1.4.52</ecNumber>
    </recommendedName>
</protein>
<sequence>MQGSYNEWLVAISLAVAVLASYTALDMAGRVSATRGRAAGWWLAGGALAMGFGVWSMHFIGMLAFSLPVPLGYDLGLTLYSMVVSVLASAFALWLVSRRELPYPRLAAGALLMGLGIAAMHYLGMAAMRMQPGIDYHPGWFALSLAIAIAASAAALWIAFRLRSGHRRYVVQPLAALVMGLAIVGMHYTGMAAARFPPESICGAARDGGMPVQWLAVLVVVVTLGVTAMALGVSVLDRHFQQRTELLASSLAAANRELEQAALHDSLTRLPNRLLLQDRIQQGLERAQRRRRRFAVMFLDLDGFKAINDAYGHQAGDALLVAVASRLGTLLRSDDTLARLGGDEFVLALPVDEPEDAAALAERVVAALVAPFKSNDIELRVSTSIGIAIYPEDGTHDHVLIANADAAMYHAKATGRNGYAFFEPSMNRSAHEKMLLVRDLPLALERRQFVLHYQPKYGAHGRDVVGAEALMRWQHPERGLIMPDRFIPVAERIGLIVPIGEWALEEACRQMREWREAGRGDWNVAVNLSPVQLASPGLVACVGQALARHGIDPARLTLEITESAAMRDADASLEVLKALHELGVNIAIDDFGTGYSNLMYLKRLPACELKIDRMFVQGLQQEGEDRAIVAAIVGLARTLNMKVVAEGVETELQRHHLRDLGCDQLQGYLMSRPLEPRSFIAAASL</sequence>
<dbReference type="InterPro" id="IPR043128">
    <property type="entry name" value="Rev_trsase/Diguanyl_cyclase"/>
</dbReference>
<comment type="caution">
    <text evidence="9">The sequence shown here is derived from an EMBL/GenBank/DDBJ whole genome shotgun (WGS) entry which is preliminary data.</text>
</comment>
<evidence type="ECO:0000259" key="6">
    <source>
        <dbReference type="PROSITE" id="PS50883"/>
    </source>
</evidence>
<feature type="transmembrane region" description="Helical" evidence="5">
    <location>
        <begin position="214"/>
        <end position="236"/>
    </location>
</feature>
<keyword evidence="5" id="KW-1133">Transmembrane helix</keyword>
<keyword evidence="10" id="KW-1185">Reference proteome</keyword>
<dbReference type="AlphaFoldDB" id="A0A919KGG7"/>
<keyword evidence="3" id="KW-0973">c-di-GMP</keyword>
<gene>
    <name evidence="9" type="ORF">GCM10009090_01090</name>
</gene>
<dbReference type="Proteomes" id="UP000623958">
    <property type="component" value="Unassembled WGS sequence"/>
</dbReference>
<dbReference type="PANTHER" id="PTHR44757:SF2">
    <property type="entry name" value="BIOFILM ARCHITECTURE MAINTENANCE PROTEIN MBAA"/>
    <property type="match status" value="1"/>
</dbReference>
<comment type="catalytic activity">
    <reaction evidence="4">
        <text>3',3'-c-di-GMP + H2O = 5'-phosphoguanylyl(3'-&gt;5')guanosine + H(+)</text>
        <dbReference type="Rhea" id="RHEA:24902"/>
        <dbReference type="ChEBI" id="CHEBI:15377"/>
        <dbReference type="ChEBI" id="CHEBI:15378"/>
        <dbReference type="ChEBI" id="CHEBI:58754"/>
        <dbReference type="ChEBI" id="CHEBI:58805"/>
        <dbReference type="EC" id="3.1.4.52"/>
    </reaction>
    <physiologicalReaction direction="left-to-right" evidence="4">
        <dbReference type="Rhea" id="RHEA:24903"/>
    </physiologicalReaction>
</comment>
<dbReference type="SMART" id="SM00052">
    <property type="entry name" value="EAL"/>
    <property type="match status" value="1"/>
</dbReference>